<dbReference type="Proteomes" id="UP000094580">
    <property type="component" value="Unassembled WGS sequence"/>
</dbReference>
<dbReference type="RefSeq" id="WP_069034335.1">
    <property type="nucleotide sequence ID" value="NZ_MDKC01000032.1"/>
</dbReference>
<evidence type="ECO:0000313" key="2">
    <source>
        <dbReference type="Proteomes" id="UP000094580"/>
    </source>
</evidence>
<reference evidence="1 2" key="1">
    <citation type="submission" date="2016-07" db="EMBL/GenBank/DDBJ databases">
        <authorList>
            <person name="Townsley L."/>
            <person name="Shank E.A."/>
        </authorList>
    </citation>
    <scope>NUCLEOTIDE SEQUENCE [LARGE SCALE GENOMIC DNA]</scope>
    <source>
        <strain evidence="1 2">CH01</strain>
    </source>
</reference>
<keyword evidence="2" id="KW-1185">Reference proteome</keyword>
<name>A0ABX2ZP15_9BACI</name>
<evidence type="ECO:0000313" key="1">
    <source>
        <dbReference type="EMBL" id="ODG90941.1"/>
    </source>
</evidence>
<gene>
    <name evidence="1" type="ORF">BED47_07845</name>
</gene>
<evidence type="ECO:0008006" key="3">
    <source>
        <dbReference type="Google" id="ProtNLM"/>
    </source>
</evidence>
<dbReference type="Pfam" id="PF11042">
    <property type="entry name" value="DUF2750"/>
    <property type="match status" value="1"/>
</dbReference>
<dbReference type="InterPro" id="IPR021284">
    <property type="entry name" value="DUF2750"/>
</dbReference>
<comment type="caution">
    <text evidence="1">The sequence shown here is derived from an EMBL/GenBank/DDBJ whole genome shotgun (WGS) entry which is preliminary data.</text>
</comment>
<organism evidence="1 2">
    <name type="scientific">Gottfriedia luciferensis</name>
    <dbReference type="NCBI Taxonomy" id="178774"/>
    <lineage>
        <taxon>Bacteria</taxon>
        <taxon>Bacillati</taxon>
        <taxon>Bacillota</taxon>
        <taxon>Bacilli</taxon>
        <taxon>Bacillales</taxon>
        <taxon>Bacillaceae</taxon>
        <taxon>Gottfriedia</taxon>
    </lineage>
</organism>
<proteinExistence type="predicted"/>
<protein>
    <recommendedName>
        <fullName evidence="3">DUF2750 domain-containing protein</fullName>
    </recommendedName>
</protein>
<sequence>MNNKEFEAVIKLPANIRYEYFIKKVADYEEVWALYDDGFVTASDEKGNKILPFFPKKEFAQNYAKLEWANCKPITIELDDFINKWLPGMEKDEIKPAIFPVDNKFAVIEYELLLRDLENELENY</sequence>
<accession>A0ABX2ZP15</accession>
<dbReference type="EMBL" id="MDKC01000032">
    <property type="protein sequence ID" value="ODG90941.1"/>
    <property type="molecule type" value="Genomic_DNA"/>
</dbReference>